<comment type="caution">
    <text evidence="2">The sequence shown here is derived from an EMBL/GenBank/DDBJ whole genome shotgun (WGS) entry which is preliminary data.</text>
</comment>
<gene>
    <name evidence="2" type="ORF">NC653_037382</name>
</gene>
<reference evidence="2" key="1">
    <citation type="journal article" date="2023" name="Mol. Ecol. Resour.">
        <title>Chromosome-level genome assembly of a triploid poplar Populus alba 'Berolinensis'.</title>
        <authorList>
            <person name="Chen S."/>
            <person name="Yu Y."/>
            <person name="Wang X."/>
            <person name="Wang S."/>
            <person name="Zhang T."/>
            <person name="Zhou Y."/>
            <person name="He R."/>
            <person name="Meng N."/>
            <person name="Wang Y."/>
            <person name="Liu W."/>
            <person name="Liu Z."/>
            <person name="Liu J."/>
            <person name="Guo Q."/>
            <person name="Huang H."/>
            <person name="Sederoff R.R."/>
            <person name="Wang G."/>
            <person name="Qu G."/>
            <person name="Chen S."/>
        </authorList>
    </citation>
    <scope>NUCLEOTIDE SEQUENCE</scope>
    <source>
        <strain evidence="2">SC-2020</strain>
    </source>
</reference>
<dbReference type="EMBL" id="JAQIZT010000017">
    <property type="protein sequence ID" value="KAJ6959068.1"/>
    <property type="molecule type" value="Genomic_DNA"/>
</dbReference>
<accession>A0AAD6PS05</accession>
<evidence type="ECO:0000313" key="3">
    <source>
        <dbReference type="Proteomes" id="UP001164929"/>
    </source>
</evidence>
<organism evidence="2 3">
    <name type="scientific">Populus alba x Populus x berolinensis</name>
    <dbReference type="NCBI Taxonomy" id="444605"/>
    <lineage>
        <taxon>Eukaryota</taxon>
        <taxon>Viridiplantae</taxon>
        <taxon>Streptophyta</taxon>
        <taxon>Embryophyta</taxon>
        <taxon>Tracheophyta</taxon>
        <taxon>Spermatophyta</taxon>
        <taxon>Magnoliopsida</taxon>
        <taxon>eudicotyledons</taxon>
        <taxon>Gunneridae</taxon>
        <taxon>Pentapetalae</taxon>
        <taxon>rosids</taxon>
        <taxon>fabids</taxon>
        <taxon>Malpighiales</taxon>
        <taxon>Salicaceae</taxon>
        <taxon>Saliceae</taxon>
        <taxon>Populus</taxon>
    </lineage>
</organism>
<dbReference type="AlphaFoldDB" id="A0AAD6PS05"/>
<dbReference type="Proteomes" id="UP001164929">
    <property type="component" value="Chromosome 17"/>
</dbReference>
<proteinExistence type="predicted"/>
<evidence type="ECO:0000256" key="1">
    <source>
        <dbReference type="SAM" id="MobiDB-lite"/>
    </source>
</evidence>
<feature type="compositionally biased region" description="Acidic residues" evidence="1">
    <location>
        <begin position="1"/>
        <end position="12"/>
    </location>
</feature>
<keyword evidence="3" id="KW-1185">Reference proteome</keyword>
<protein>
    <submittedName>
        <fullName evidence="2">Uncharacterized protein</fullName>
    </submittedName>
</protein>
<feature type="region of interest" description="Disordered" evidence="1">
    <location>
        <begin position="1"/>
        <end position="36"/>
    </location>
</feature>
<evidence type="ECO:0000313" key="2">
    <source>
        <dbReference type="EMBL" id="KAJ6959068.1"/>
    </source>
</evidence>
<sequence>MSPTVVDEEEAEVATVSTNDWIDDYSEEREGVKTAP</sequence>
<name>A0AAD6PS05_9ROSI</name>